<gene>
    <name evidence="3" type="ORF">GCM10022271_14510</name>
</gene>
<reference evidence="4" key="1">
    <citation type="journal article" date="2019" name="Int. J. Syst. Evol. Microbiol.">
        <title>The Global Catalogue of Microorganisms (GCM) 10K type strain sequencing project: providing services to taxonomists for standard genome sequencing and annotation.</title>
        <authorList>
            <consortium name="The Broad Institute Genomics Platform"/>
            <consortium name="The Broad Institute Genome Sequencing Center for Infectious Disease"/>
            <person name="Wu L."/>
            <person name="Ma J."/>
        </authorList>
    </citation>
    <scope>NUCLEOTIDE SEQUENCE [LARGE SCALE GENOMIC DNA]</scope>
    <source>
        <strain evidence="4">JCM 17525</strain>
    </source>
</reference>
<dbReference type="InterPro" id="IPR045916">
    <property type="entry name" value="DUF5777"/>
</dbReference>
<evidence type="ECO:0000313" key="3">
    <source>
        <dbReference type="EMBL" id="GAA3783276.1"/>
    </source>
</evidence>
<keyword evidence="1" id="KW-0732">Signal</keyword>
<feature type="signal peptide" evidence="1">
    <location>
        <begin position="1"/>
        <end position="20"/>
    </location>
</feature>
<comment type="caution">
    <text evidence="3">The sequence shown here is derived from an EMBL/GenBank/DDBJ whole genome shotgun (WGS) entry which is preliminary data.</text>
</comment>
<name>A0ABP7H6U3_9FLAO</name>
<accession>A0ABP7H6U3</accession>
<feature type="domain" description="DUF5777" evidence="2">
    <location>
        <begin position="41"/>
        <end position="280"/>
    </location>
</feature>
<evidence type="ECO:0000256" key="1">
    <source>
        <dbReference type="SAM" id="SignalP"/>
    </source>
</evidence>
<feature type="chain" id="PRO_5046579127" evidence="1">
    <location>
        <begin position="21"/>
        <end position="280"/>
    </location>
</feature>
<dbReference type="EMBL" id="BAABBI010000001">
    <property type="protein sequence ID" value="GAA3783276.1"/>
    <property type="molecule type" value="Genomic_DNA"/>
</dbReference>
<evidence type="ECO:0000313" key="4">
    <source>
        <dbReference type="Proteomes" id="UP001501456"/>
    </source>
</evidence>
<organism evidence="3 4">
    <name type="scientific">Corallibacter vietnamensis</name>
    <dbReference type="NCBI Taxonomy" id="904130"/>
    <lineage>
        <taxon>Bacteria</taxon>
        <taxon>Pseudomonadati</taxon>
        <taxon>Bacteroidota</taxon>
        <taxon>Flavobacteriia</taxon>
        <taxon>Flavobacteriales</taxon>
        <taxon>Flavobacteriaceae</taxon>
        <taxon>Corallibacter</taxon>
    </lineage>
</organism>
<protein>
    <submittedName>
        <fullName evidence="3">DUF5777 family beta-barrel protein</fullName>
    </submittedName>
</protein>
<dbReference type="SUPFAM" id="SSF56935">
    <property type="entry name" value="Porins"/>
    <property type="match status" value="1"/>
</dbReference>
<dbReference type="RefSeq" id="WP_344728830.1">
    <property type="nucleotide sequence ID" value="NZ_BAABBI010000001.1"/>
</dbReference>
<evidence type="ECO:0000259" key="2">
    <source>
        <dbReference type="Pfam" id="PF19089"/>
    </source>
</evidence>
<keyword evidence="4" id="KW-1185">Reference proteome</keyword>
<dbReference type="Pfam" id="PF19089">
    <property type="entry name" value="DUF5777"/>
    <property type="match status" value="1"/>
</dbReference>
<dbReference type="Proteomes" id="UP001501456">
    <property type="component" value="Unassembled WGS sequence"/>
</dbReference>
<sequence length="280" mass="31395">MCNRIIIILLILGISGQSSAQDNLLDSLDTDTNATTVWPSFKGLQIVSLQSTKMVGQGDLYFVVSHRFGSLKDGINTFFGLDNATTKLGFIYGIKNWVSIGISRHTLNKTYELAFKYRLINQNENSLISLVGYNTIQISSQLDKDVYPQLSFQNRLSYTSQVLISRSLSKALTIEVIVSYIHKNVYDPIIENQKQFSIGGGGRFKLSKRLSVNAEYMYSNKPSFYRNPLSLGLDIETGGHVFQLLFTNSQGMTESSYLTNAAGDWGNGDVYFGFNLYRVF</sequence>
<proteinExistence type="predicted"/>